<keyword evidence="1" id="KW-0812">Transmembrane</keyword>
<organism evidence="2 3">
    <name type="scientific">Laodelphax striatellus</name>
    <name type="common">Small brown planthopper</name>
    <name type="synonym">Delphax striatella</name>
    <dbReference type="NCBI Taxonomy" id="195883"/>
    <lineage>
        <taxon>Eukaryota</taxon>
        <taxon>Metazoa</taxon>
        <taxon>Ecdysozoa</taxon>
        <taxon>Arthropoda</taxon>
        <taxon>Hexapoda</taxon>
        <taxon>Insecta</taxon>
        <taxon>Pterygota</taxon>
        <taxon>Neoptera</taxon>
        <taxon>Paraneoptera</taxon>
        <taxon>Hemiptera</taxon>
        <taxon>Auchenorrhyncha</taxon>
        <taxon>Fulgoroidea</taxon>
        <taxon>Delphacidae</taxon>
        <taxon>Criomorphinae</taxon>
        <taxon>Laodelphax</taxon>
    </lineage>
</organism>
<keyword evidence="3" id="KW-1185">Reference proteome</keyword>
<evidence type="ECO:0000256" key="1">
    <source>
        <dbReference type="SAM" id="Phobius"/>
    </source>
</evidence>
<sequence>MHPSLEKICRFKYTYAAVFSFFVYLCGVIPLENNLPLLLWYCVSFAMCMLVLLKLMSDAKVLMLVFGLLHVIHYLPAYLTQFELAVKVINFIKNAESYVVLTMMTMIFHSVILIVECYERNREFMFENRNENH</sequence>
<feature type="transmembrane region" description="Helical" evidence="1">
    <location>
        <begin position="62"/>
        <end position="79"/>
    </location>
</feature>
<feature type="transmembrane region" description="Helical" evidence="1">
    <location>
        <begin position="37"/>
        <end position="55"/>
    </location>
</feature>
<gene>
    <name evidence="2" type="ORF">LSTR_LSTR006502</name>
</gene>
<feature type="transmembrane region" description="Helical" evidence="1">
    <location>
        <begin position="99"/>
        <end position="118"/>
    </location>
</feature>
<protein>
    <submittedName>
        <fullName evidence="2">Uncharacterized protein</fullName>
    </submittedName>
</protein>
<proteinExistence type="predicted"/>
<evidence type="ECO:0000313" key="3">
    <source>
        <dbReference type="Proteomes" id="UP000291343"/>
    </source>
</evidence>
<dbReference type="InParanoid" id="A0A482WX84"/>
<accession>A0A482WX84</accession>
<name>A0A482WX84_LAOST</name>
<keyword evidence="1" id="KW-0472">Membrane</keyword>
<reference evidence="2 3" key="1">
    <citation type="journal article" date="2017" name="Gigascience">
        <title>Genome sequence of the small brown planthopper, Laodelphax striatellus.</title>
        <authorList>
            <person name="Zhu J."/>
            <person name="Jiang F."/>
            <person name="Wang X."/>
            <person name="Yang P."/>
            <person name="Bao Y."/>
            <person name="Zhao W."/>
            <person name="Wang W."/>
            <person name="Lu H."/>
            <person name="Wang Q."/>
            <person name="Cui N."/>
            <person name="Li J."/>
            <person name="Chen X."/>
            <person name="Luo L."/>
            <person name="Yu J."/>
            <person name="Kang L."/>
            <person name="Cui F."/>
        </authorList>
    </citation>
    <scope>NUCLEOTIDE SEQUENCE [LARGE SCALE GENOMIC DNA]</scope>
    <source>
        <strain evidence="2">Lst14</strain>
    </source>
</reference>
<keyword evidence="1" id="KW-1133">Transmembrane helix</keyword>
<feature type="transmembrane region" description="Helical" evidence="1">
    <location>
        <begin position="12"/>
        <end position="31"/>
    </location>
</feature>
<dbReference type="AlphaFoldDB" id="A0A482WX84"/>
<dbReference type="EMBL" id="QKKF02022824">
    <property type="protein sequence ID" value="RZF38103.1"/>
    <property type="molecule type" value="Genomic_DNA"/>
</dbReference>
<dbReference type="Proteomes" id="UP000291343">
    <property type="component" value="Unassembled WGS sequence"/>
</dbReference>
<comment type="caution">
    <text evidence="2">The sequence shown here is derived from an EMBL/GenBank/DDBJ whole genome shotgun (WGS) entry which is preliminary data.</text>
</comment>
<evidence type="ECO:0000313" key="2">
    <source>
        <dbReference type="EMBL" id="RZF38103.1"/>
    </source>
</evidence>